<dbReference type="PROSITE" id="PS51379">
    <property type="entry name" value="4FE4S_FER_2"/>
    <property type="match status" value="2"/>
</dbReference>
<feature type="domain" description="4Fe-4S ferredoxin-type" evidence="7">
    <location>
        <begin position="66"/>
        <end position="89"/>
    </location>
</feature>
<dbReference type="FunFam" id="1.10.1060.10:FF:000012">
    <property type="entry name" value="Glycolate oxidase iron-sulfur subunit"/>
    <property type="match status" value="1"/>
</dbReference>
<comment type="caution">
    <text evidence="8">The sequence shown here is derived from an EMBL/GenBank/DDBJ whole genome shotgun (WGS) entry which is preliminary data.</text>
</comment>
<dbReference type="AlphaFoldDB" id="A0A4R3LAI1"/>
<comment type="cofactor">
    <cofactor evidence="6">
        <name>[4Fe-4S] cluster</name>
        <dbReference type="ChEBI" id="CHEBI:49883"/>
    </cofactor>
    <text evidence="6">Binds 2 [4Fe-4S] clusters.</text>
</comment>
<dbReference type="EMBL" id="VJNC01000011">
    <property type="protein sequence ID" value="TSE21155.1"/>
    <property type="molecule type" value="Genomic_DNA"/>
</dbReference>
<protein>
    <recommendedName>
        <fullName evidence="6">Glycolate oxidase iron-sulfur subunit</fullName>
        <ecNumber evidence="6">1.1.99.14</ecNumber>
    </recommendedName>
</protein>
<keyword evidence="3" id="KW-0677">Repeat</keyword>
<keyword evidence="5 6" id="KW-0411">Iron-sulfur</keyword>
<keyword evidence="1 6" id="KW-0004">4Fe-4S</keyword>
<feature type="domain" description="4Fe-4S ferredoxin-type" evidence="7">
    <location>
        <begin position="14"/>
        <end position="47"/>
    </location>
</feature>
<dbReference type="EMBL" id="SMAH01000013">
    <property type="protein sequence ID" value="TCS96135.1"/>
    <property type="molecule type" value="Genomic_DNA"/>
</dbReference>
<evidence type="ECO:0000256" key="5">
    <source>
        <dbReference type="ARBA" id="ARBA00023014"/>
    </source>
</evidence>
<dbReference type="PROSITE" id="PS00198">
    <property type="entry name" value="4FE4S_FER_1"/>
    <property type="match status" value="1"/>
</dbReference>
<evidence type="ECO:0000313" key="8">
    <source>
        <dbReference type="EMBL" id="TCS96135.1"/>
    </source>
</evidence>
<dbReference type="SUPFAM" id="SSF54862">
    <property type="entry name" value="4Fe-4S ferredoxins"/>
    <property type="match status" value="1"/>
</dbReference>
<keyword evidence="6" id="KW-0249">Electron transport</keyword>
<name>A0A4R3LAI1_9BURK</name>
<evidence type="ECO:0000313" key="11">
    <source>
        <dbReference type="Proteomes" id="UP000315577"/>
    </source>
</evidence>
<dbReference type="Pfam" id="PF13183">
    <property type="entry name" value="Fer4_8"/>
    <property type="match status" value="1"/>
</dbReference>
<dbReference type="Proteomes" id="UP000295536">
    <property type="component" value="Unassembled WGS sequence"/>
</dbReference>
<dbReference type="GO" id="GO:0051539">
    <property type="term" value="F:4 iron, 4 sulfur cluster binding"/>
    <property type="evidence" value="ECO:0007669"/>
    <property type="project" value="UniProtKB-UniRule"/>
</dbReference>
<gene>
    <name evidence="9" type="primary">glpC_2</name>
    <name evidence="8" type="ORF">EDC36_11393</name>
    <name evidence="9" type="ORF">Tigna_01793</name>
</gene>
<dbReference type="GO" id="GO:0019154">
    <property type="term" value="F:glycolate dehydrogenase activity"/>
    <property type="evidence" value="ECO:0007669"/>
    <property type="project" value="UniProtKB-EC"/>
</dbReference>
<organism evidence="8 10">
    <name type="scientific">Tepidimonas ignava</name>
    <dbReference type="NCBI Taxonomy" id="114249"/>
    <lineage>
        <taxon>Bacteria</taxon>
        <taxon>Pseudomonadati</taxon>
        <taxon>Pseudomonadota</taxon>
        <taxon>Betaproteobacteria</taxon>
        <taxon>Burkholderiales</taxon>
        <taxon>Tepidimonas</taxon>
    </lineage>
</organism>
<evidence type="ECO:0000256" key="4">
    <source>
        <dbReference type="ARBA" id="ARBA00023004"/>
    </source>
</evidence>
<dbReference type="PANTHER" id="PTHR32479">
    <property type="entry name" value="GLYCOLATE OXIDASE IRON-SULFUR SUBUNIT"/>
    <property type="match status" value="1"/>
</dbReference>
<dbReference type="RefSeq" id="WP_132963222.1">
    <property type="nucleotide sequence ID" value="NZ_JBKBMZ010000013.1"/>
</dbReference>
<keyword evidence="6" id="KW-0813">Transport</keyword>
<comment type="catalytic activity">
    <reaction evidence="6">
        <text>(R)-lactate + A = pyruvate + AH2</text>
        <dbReference type="Rhea" id="RHEA:15089"/>
        <dbReference type="ChEBI" id="CHEBI:13193"/>
        <dbReference type="ChEBI" id="CHEBI:15361"/>
        <dbReference type="ChEBI" id="CHEBI:16004"/>
        <dbReference type="ChEBI" id="CHEBI:17499"/>
    </reaction>
</comment>
<dbReference type="InterPro" id="IPR009051">
    <property type="entry name" value="Helical_ferredxn"/>
</dbReference>
<accession>A0A4R3LAI1</accession>
<dbReference type="NCBIfam" id="NF008434">
    <property type="entry name" value="PRK11274.1"/>
    <property type="match status" value="1"/>
</dbReference>
<dbReference type="InterPro" id="IPR017900">
    <property type="entry name" value="4Fe4S_Fe_S_CS"/>
</dbReference>
<evidence type="ECO:0000256" key="2">
    <source>
        <dbReference type="ARBA" id="ARBA00022723"/>
    </source>
</evidence>
<evidence type="ECO:0000313" key="9">
    <source>
        <dbReference type="EMBL" id="TSE21155.1"/>
    </source>
</evidence>
<keyword evidence="2 6" id="KW-0479">Metal-binding</keyword>
<dbReference type="PIRSF" id="PIRSF000139">
    <property type="entry name" value="Glc_ox_4Fe-4S"/>
    <property type="match status" value="1"/>
</dbReference>
<keyword evidence="11" id="KW-1185">Reference proteome</keyword>
<dbReference type="EC" id="1.1.99.14" evidence="6"/>
<dbReference type="OrthoDB" id="9765258at2"/>
<dbReference type="GO" id="GO:0046872">
    <property type="term" value="F:metal ion binding"/>
    <property type="evidence" value="ECO:0007669"/>
    <property type="project" value="UniProtKB-UniRule"/>
</dbReference>
<dbReference type="PANTHER" id="PTHR32479:SF17">
    <property type="entry name" value="GLYCOLATE OXIDASE IRON-SULFUR SUBUNIT"/>
    <property type="match status" value="1"/>
</dbReference>
<dbReference type="Proteomes" id="UP000315577">
    <property type="component" value="Unassembled WGS sequence"/>
</dbReference>
<keyword evidence="4 6" id="KW-0408">Iron</keyword>
<comment type="function">
    <text evidence="6">Component of a complex that catalyzes the oxidation of glycolate to glyoxylate.</text>
</comment>
<evidence type="ECO:0000259" key="7">
    <source>
        <dbReference type="PROSITE" id="PS51379"/>
    </source>
</evidence>
<evidence type="ECO:0000256" key="6">
    <source>
        <dbReference type="PIRNR" id="PIRNR000139"/>
    </source>
</evidence>
<dbReference type="Pfam" id="PF02754">
    <property type="entry name" value="CCG"/>
    <property type="match status" value="2"/>
</dbReference>
<proteinExistence type="predicted"/>
<evidence type="ECO:0000256" key="3">
    <source>
        <dbReference type="ARBA" id="ARBA00022737"/>
    </source>
</evidence>
<dbReference type="InterPro" id="IPR012257">
    <property type="entry name" value="Glc_ox_4Fe-4S"/>
</dbReference>
<reference evidence="9 11" key="2">
    <citation type="submission" date="2019-07" db="EMBL/GenBank/DDBJ databases">
        <title>Tepidimonas ignava SPS-1037 draft genome.</title>
        <authorList>
            <person name="Da Costa M.S."/>
            <person name="Froufe H.J.C."/>
            <person name="Egas C."/>
            <person name="Albuquerque L."/>
        </authorList>
    </citation>
    <scope>NUCLEOTIDE SEQUENCE [LARGE SCALE GENOMIC DNA]</scope>
    <source>
        <strain evidence="9 11">SPS-1037</strain>
    </source>
</reference>
<dbReference type="Gene3D" id="1.10.1060.10">
    <property type="entry name" value="Alpha-helical ferredoxin"/>
    <property type="match status" value="1"/>
</dbReference>
<dbReference type="InterPro" id="IPR004017">
    <property type="entry name" value="Cys_rich_dom"/>
</dbReference>
<dbReference type="InterPro" id="IPR017896">
    <property type="entry name" value="4Fe4S_Fe-S-bd"/>
</dbReference>
<evidence type="ECO:0000256" key="1">
    <source>
        <dbReference type="ARBA" id="ARBA00022485"/>
    </source>
</evidence>
<sequence length="423" mass="45650">MQTRLAPEFAGTPDGALADAILRRCVHCGFCTATCPTYQVLGDELDGPRGRIYLIKQMLEGAPVTRATQQHLDRCLTCRNCETTCPSGVAYGHLLDIGRKVAEQRVPRPWPERALRWLLREGLTSPLFAPALRLGQWLRPWLPAALRAKVPARQQPGAWPTAAHTRRVLLLAGCVQPAMAPNINTATARVLDAAGVQTIVAPKAGCCGALRLHLNDQLGALAEMRANIDAWWPFIEPTDGSAPVQAIVINASGCGVMVKDYAHQLRHDPAYAAKAERVSALARDVSELLPELLPAWQQRLGPQGLPAGVPRQLAYHPPCTLQHGMRLRGGVEQALRTLGFEVQLPAESHLCCGSAGTYSVLQPHLADTLRARKLQHLHAAGAPQAIVSANIGCITHLQAGTALPVHHWVEVVDQALRAAANPT</sequence>
<evidence type="ECO:0000313" key="10">
    <source>
        <dbReference type="Proteomes" id="UP000295536"/>
    </source>
</evidence>
<comment type="catalytic activity">
    <reaction evidence="6">
        <text>glycolate + A = glyoxylate + AH2</text>
        <dbReference type="Rhea" id="RHEA:21264"/>
        <dbReference type="ChEBI" id="CHEBI:13193"/>
        <dbReference type="ChEBI" id="CHEBI:17499"/>
        <dbReference type="ChEBI" id="CHEBI:29805"/>
        <dbReference type="ChEBI" id="CHEBI:36655"/>
        <dbReference type="EC" id="1.1.99.14"/>
    </reaction>
</comment>
<reference evidence="8 10" key="1">
    <citation type="submission" date="2019-03" db="EMBL/GenBank/DDBJ databases">
        <title>Genomic Encyclopedia of Type Strains, Phase IV (KMG-IV): sequencing the most valuable type-strain genomes for metagenomic binning, comparative biology and taxonomic classification.</title>
        <authorList>
            <person name="Goeker M."/>
        </authorList>
    </citation>
    <scope>NUCLEOTIDE SEQUENCE [LARGE SCALE GENOMIC DNA]</scope>
    <source>
        <strain evidence="8 10">DSM 12034</strain>
    </source>
</reference>